<proteinExistence type="predicted"/>
<accession>A0AAN9KB28</accession>
<keyword evidence="2" id="KW-1185">Reference proteome</keyword>
<dbReference type="AlphaFoldDB" id="A0AAN9KB28"/>
<evidence type="ECO:0000313" key="2">
    <source>
        <dbReference type="Proteomes" id="UP001367508"/>
    </source>
</evidence>
<reference evidence="1 2" key="1">
    <citation type="submission" date="2024-01" db="EMBL/GenBank/DDBJ databases">
        <title>The genomes of 5 underutilized Papilionoideae crops provide insights into root nodulation and disease resistanc.</title>
        <authorList>
            <person name="Jiang F."/>
        </authorList>
    </citation>
    <scope>NUCLEOTIDE SEQUENCE [LARGE SCALE GENOMIC DNA]</scope>
    <source>
        <strain evidence="1">LVBAO_FW01</strain>
        <tissue evidence="1">Leaves</tissue>
    </source>
</reference>
<gene>
    <name evidence="1" type="ORF">VNO77_37666</name>
</gene>
<organism evidence="1 2">
    <name type="scientific">Canavalia gladiata</name>
    <name type="common">Sword bean</name>
    <name type="synonym">Dolichos gladiatus</name>
    <dbReference type="NCBI Taxonomy" id="3824"/>
    <lineage>
        <taxon>Eukaryota</taxon>
        <taxon>Viridiplantae</taxon>
        <taxon>Streptophyta</taxon>
        <taxon>Embryophyta</taxon>
        <taxon>Tracheophyta</taxon>
        <taxon>Spermatophyta</taxon>
        <taxon>Magnoliopsida</taxon>
        <taxon>eudicotyledons</taxon>
        <taxon>Gunneridae</taxon>
        <taxon>Pentapetalae</taxon>
        <taxon>rosids</taxon>
        <taxon>fabids</taxon>
        <taxon>Fabales</taxon>
        <taxon>Fabaceae</taxon>
        <taxon>Papilionoideae</taxon>
        <taxon>50 kb inversion clade</taxon>
        <taxon>NPAAA clade</taxon>
        <taxon>indigoferoid/millettioid clade</taxon>
        <taxon>Phaseoleae</taxon>
        <taxon>Canavalia</taxon>
    </lineage>
</organism>
<evidence type="ECO:0000313" key="1">
    <source>
        <dbReference type="EMBL" id="KAK7313181.1"/>
    </source>
</evidence>
<protein>
    <submittedName>
        <fullName evidence="1">Uncharacterized protein</fullName>
    </submittedName>
</protein>
<comment type="caution">
    <text evidence="1">The sequence shown here is derived from an EMBL/GenBank/DDBJ whole genome shotgun (WGS) entry which is preliminary data.</text>
</comment>
<name>A0AAN9KB28_CANGL</name>
<dbReference type="Proteomes" id="UP001367508">
    <property type="component" value="Unassembled WGS sequence"/>
</dbReference>
<dbReference type="EMBL" id="JAYMYQ010000009">
    <property type="protein sequence ID" value="KAK7313181.1"/>
    <property type="molecule type" value="Genomic_DNA"/>
</dbReference>
<sequence>MGEDRKLEPLFSHDHYLYELQLKDPNSTFRKTPREREFLKKALAKRGEEALWPARELFGKERIQEVQSQLHPWDPLQNVPACHNLSVYINLDHHGAWDEIILRTRESTFPGLFRQNLLSAPACTWPFISLGSRNKTNTGDPVNLMTGRIGFRPKFLIECHPIPPGIMYTLVFGNVMTVTGDALPIGPHAEHCTKSEYGERPMVEGAKCKGTFLLAPIFLDTSCCYRFQYNRRFRVPIMQRSRNSFKLNLARRKVNVTKSSIQDGLCWPGILAPCYDPRVETSDATPWSLGRMS</sequence>